<evidence type="ECO:0000256" key="2">
    <source>
        <dbReference type="ARBA" id="ARBA00005891"/>
    </source>
</evidence>
<evidence type="ECO:0000256" key="3">
    <source>
        <dbReference type="ARBA" id="ARBA00022603"/>
    </source>
</evidence>
<dbReference type="AlphaFoldDB" id="A0A1E3QHP6"/>
<proteinExistence type="inferred from homology"/>
<evidence type="ECO:0000256" key="4">
    <source>
        <dbReference type="ARBA" id="ARBA00022679"/>
    </source>
</evidence>
<comment type="similarity">
    <text evidence="2 7">Belongs to the NDUFAF7 family.</text>
</comment>
<dbReference type="PANTHER" id="PTHR12049">
    <property type="entry name" value="PROTEIN ARGININE METHYLTRANSFERASE NDUFAF7, MITOCHONDRIAL"/>
    <property type="match status" value="1"/>
</dbReference>
<keyword evidence="4 7" id="KW-0808">Transferase</keyword>
<dbReference type="GO" id="GO:0005739">
    <property type="term" value="C:mitochondrion"/>
    <property type="evidence" value="ECO:0007669"/>
    <property type="project" value="UniProtKB-SubCell"/>
</dbReference>
<evidence type="ECO:0000256" key="7">
    <source>
        <dbReference type="RuleBase" id="RU364114"/>
    </source>
</evidence>
<dbReference type="PANTHER" id="PTHR12049:SF5">
    <property type="entry name" value="PROTEIN ARGININE METHYLTRANSFERASE NDUFAF7 HOMOLOG, MITOCHONDRIAL"/>
    <property type="match status" value="1"/>
</dbReference>
<comment type="function">
    <text evidence="7">Arginine methyltransferase involved in the assembly or stability of mitochondrial NADH:ubiquinone oxidoreductase complex (complex I).</text>
</comment>
<dbReference type="GeneID" id="30150079"/>
<keyword evidence="5 7" id="KW-0496">Mitochondrion</keyword>
<accession>A0A1E3QHP6</accession>
<name>A0A1E3QHP6_9ASCO</name>
<evidence type="ECO:0000256" key="1">
    <source>
        <dbReference type="ARBA" id="ARBA00004173"/>
    </source>
</evidence>
<dbReference type="EC" id="2.1.1.320" evidence="7"/>
<evidence type="ECO:0000256" key="5">
    <source>
        <dbReference type="ARBA" id="ARBA00023128"/>
    </source>
</evidence>
<sequence length="486" mass="57205">MHLKDSKFFKYFATYVSRDPLNDRSVNDTFESFPTVDSAKLARFSKRPKNVKMLTSDFIEDSLYNPHYGYFNKEVEIFQTEKPFDYNNIRDNDEFINQWYKEYKKYEPPVATEKTDSGVMDVAQKSKQQSVQLWHTPTELFLPFYGEALANYILMNYKLNQYPYNDLIIYEMGGGNGTLMANILSYIRQHQPDIYARTKYKIIEISSKLASKQMKSAISLKLAENNLDASKVQIINKSIFEWDTKVTDPCYFIALEVFDNFSHDVVRYDNLTQQPYQGYVSVDDNGDFKEFYSPELTPYTKSFLNLRERTKFASNGDNQDLSLMERAKKVWKPQMPLDEPLYWRQMKNQWWPFRYGLSQAEYVPTRLVEFFHILKYKFPNHSLLTSDFHYLPDALPGYTAPVVQTMLGSKMVTTDTYMVYQGFFDIMFPTNFELACELYREITGKTAALASHRAFLEQWADVDHTKTKKGENPMLNFYQNASFMYS</sequence>
<evidence type="ECO:0000256" key="6">
    <source>
        <dbReference type="ARBA" id="ARBA00048612"/>
    </source>
</evidence>
<dbReference type="STRING" id="984486.A0A1E3QHP6"/>
<reference evidence="9" key="1">
    <citation type="submission" date="2016-05" db="EMBL/GenBank/DDBJ databases">
        <title>Comparative genomics of biotechnologically important yeasts.</title>
        <authorList>
            <consortium name="DOE Joint Genome Institute"/>
            <person name="Riley R."/>
            <person name="Haridas S."/>
            <person name="Wolfe K.H."/>
            <person name="Lopes M.R."/>
            <person name="Hittinger C.T."/>
            <person name="Goker M."/>
            <person name="Salamov A."/>
            <person name="Wisecaver J."/>
            <person name="Long T.M."/>
            <person name="Aerts A.L."/>
            <person name="Barry K."/>
            <person name="Choi C."/>
            <person name="Clum A."/>
            <person name="Coughlan A.Y."/>
            <person name="Deshpande S."/>
            <person name="Douglass A.P."/>
            <person name="Hanson S.J."/>
            <person name="Klenk H.-P."/>
            <person name="Labutti K."/>
            <person name="Lapidus A."/>
            <person name="Lindquist E."/>
            <person name="Lipzen A."/>
            <person name="Meier-Kolthoff J.P."/>
            <person name="Ohm R.A."/>
            <person name="Otillar R.P."/>
            <person name="Pangilinan J."/>
            <person name="Peng Y."/>
            <person name="Rokas A."/>
            <person name="Rosa C.A."/>
            <person name="Scheuner C."/>
            <person name="Sibirny A.A."/>
            <person name="Slot J.C."/>
            <person name="Stielow J.B."/>
            <person name="Sun H."/>
            <person name="Kurtzman C.P."/>
            <person name="Blackwell M."/>
            <person name="Grigoriev I.V."/>
            <person name="Jeffries T.W."/>
        </authorList>
    </citation>
    <scope>NUCLEOTIDE SEQUENCE [LARGE SCALE GENOMIC DNA]</scope>
    <source>
        <strain evidence="9">NRRL Y-12698</strain>
    </source>
</reference>
<comment type="subcellular location">
    <subcellularLocation>
        <location evidence="1 7">Mitochondrion</location>
    </subcellularLocation>
</comment>
<dbReference type="GO" id="GO:0032259">
    <property type="term" value="P:methylation"/>
    <property type="evidence" value="ECO:0007669"/>
    <property type="project" value="UniProtKB-KW"/>
</dbReference>
<dbReference type="OrthoDB" id="17415at2759"/>
<dbReference type="Pfam" id="PF02636">
    <property type="entry name" value="Methyltransf_28"/>
    <property type="match status" value="1"/>
</dbReference>
<dbReference type="GO" id="GO:0035243">
    <property type="term" value="F:protein-arginine omega-N symmetric methyltransferase activity"/>
    <property type="evidence" value="ECO:0007669"/>
    <property type="project" value="UniProtKB-EC"/>
</dbReference>
<dbReference type="SUPFAM" id="SSF53335">
    <property type="entry name" value="S-adenosyl-L-methionine-dependent methyltransferases"/>
    <property type="match status" value="1"/>
</dbReference>
<keyword evidence="9" id="KW-1185">Reference proteome</keyword>
<dbReference type="EMBL" id="KV454442">
    <property type="protein sequence ID" value="ODQ77225.1"/>
    <property type="molecule type" value="Genomic_DNA"/>
</dbReference>
<dbReference type="InterPro" id="IPR038375">
    <property type="entry name" value="NDUFAF7_sf"/>
</dbReference>
<comment type="catalytic activity">
    <reaction evidence="6 7">
        <text>L-arginyl-[protein] + 2 S-adenosyl-L-methionine = N(omega),N(omega)'-dimethyl-L-arginyl-[protein] + 2 S-adenosyl-L-homocysteine + 2 H(+)</text>
        <dbReference type="Rhea" id="RHEA:48108"/>
        <dbReference type="Rhea" id="RHEA-COMP:10532"/>
        <dbReference type="Rhea" id="RHEA-COMP:11992"/>
        <dbReference type="ChEBI" id="CHEBI:15378"/>
        <dbReference type="ChEBI" id="CHEBI:29965"/>
        <dbReference type="ChEBI" id="CHEBI:57856"/>
        <dbReference type="ChEBI" id="CHEBI:59789"/>
        <dbReference type="ChEBI" id="CHEBI:88221"/>
        <dbReference type="EC" id="2.1.1.320"/>
    </reaction>
</comment>
<dbReference type="InterPro" id="IPR003788">
    <property type="entry name" value="NDUFAF7"/>
</dbReference>
<organism evidence="8 9">
    <name type="scientific">Babjeviella inositovora NRRL Y-12698</name>
    <dbReference type="NCBI Taxonomy" id="984486"/>
    <lineage>
        <taxon>Eukaryota</taxon>
        <taxon>Fungi</taxon>
        <taxon>Dikarya</taxon>
        <taxon>Ascomycota</taxon>
        <taxon>Saccharomycotina</taxon>
        <taxon>Pichiomycetes</taxon>
        <taxon>Serinales incertae sedis</taxon>
        <taxon>Babjeviella</taxon>
    </lineage>
</organism>
<dbReference type="Proteomes" id="UP000094336">
    <property type="component" value="Unassembled WGS sequence"/>
</dbReference>
<evidence type="ECO:0000313" key="8">
    <source>
        <dbReference type="EMBL" id="ODQ77225.1"/>
    </source>
</evidence>
<dbReference type="Gene3D" id="3.40.50.12710">
    <property type="match status" value="1"/>
</dbReference>
<gene>
    <name evidence="8" type="ORF">BABINDRAFT_54974</name>
</gene>
<dbReference type="RefSeq" id="XP_018982553.1">
    <property type="nucleotide sequence ID" value="XM_019132226.1"/>
</dbReference>
<protein>
    <recommendedName>
        <fullName evidence="7">Protein arginine methyltransferase NDUFAF7</fullName>
        <ecNumber evidence="7">2.1.1.320</ecNumber>
    </recommendedName>
</protein>
<keyword evidence="3 7" id="KW-0489">Methyltransferase</keyword>
<dbReference type="InterPro" id="IPR029063">
    <property type="entry name" value="SAM-dependent_MTases_sf"/>
</dbReference>
<evidence type="ECO:0000313" key="9">
    <source>
        <dbReference type="Proteomes" id="UP000094336"/>
    </source>
</evidence>